<evidence type="ECO:0000313" key="2">
    <source>
        <dbReference type="Proteomes" id="UP000754226"/>
    </source>
</evidence>
<name>A0A943EGW7_9FIRM</name>
<comment type="caution">
    <text evidence="1">The sequence shown here is derived from an EMBL/GenBank/DDBJ whole genome shotgun (WGS) entry which is preliminary data.</text>
</comment>
<dbReference type="AlphaFoldDB" id="A0A943EGW7"/>
<dbReference type="EMBL" id="JAGZCZ010000005">
    <property type="protein sequence ID" value="MBS5519628.1"/>
    <property type="molecule type" value="Genomic_DNA"/>
</dbReference>
<evidence type="ECO:0000313" key="1">
    <source>
        <dbReference type="EMBL" id="MBS5519628.1"/>
    </source>
</evidence>
<protein>
    <submittedName>
        <fullName evidence="1">Uncharacterized protein</fullName>
    </submittedName>
</protein>
<proteinExistence type="predicted"/>
<accession>A0A943EGW7</accession>
<organism evidence="1 2">
    <name type="scientific">Acidaminococcus intestini</name>
    <dbReference type="NCBI Taxonomy" id="187327"/>
    <lineage>
        <taxon>Bacteria</taxon>
        <taxon>Bacillati</taxon>
        <taxon>Bacillota</taxon>
        <taxon>Negativicutes</taxon>
        <taxon>Acidaminococcales</taxon>
        <taxon>Acidaminococcaceae</taxon>
        <taxon>Acidaminococcus</taxon>
    </lineage>
</organism>
<gene>
    <name evidence="1" type="ORF">KHX13_04765</name>
</gene>
<dbReference type="Proteomes" id="UP000754226">
    <property type="component" value="Unassembled WGS sequence"/>
</dbReference>
<sequence>MYLNYLIDLLEACDAWDEVPEWVYEEVEIQTGVPIMEDCHGDAWLEQVMEVVKGGNH</sequence>
<reference evidence="1" key="1">
    <citation type="submission" date="2021-02" db="EMBL/GenBank/DDBJ databases">
        <title>Infant gut strain persistence is associated with maternal origin, phylogeny, and functional potential including surface adhesion and iron acquisition.</title>
        <authorList>
            <person name="Lou Y.C."/>
        </authorList>
    </citation>
    <scope>NUCLEOTIDE SEQUENCE</scope>
    <source>
        <strain evidence="1">L3_106_000M1_dasL3_106_000M1_concoct_15</strain>
    </source>
</reference>